<keyword evidence="1" id="KW-0472">Membrane</keyword>
<gene>
    <name evidence="2" type="ORF">FC39_GL001716</name>
</gene>
<keyword evidence="3" id="KW-1185">Reference proteome</keyword>
<feature type="transmembrane region" description="Helical" evidence="1">
    <location>
        <begin position="52"/>
        <end position="73"/>
    </location>
</feature>
<keyword evidence="1" id="KW-1133">Transmembrane helix</keyword>
<keyword evidence="1" id="KW-0812">Transmembrane</keyword>
<evidence type="ECO:0000313" key="3">
    <source>
        <dbReference type="Proteomes" id="UP000051223"/>
    </source>
</evidence>
<name>A0A0R1YD39_9LACO</name>
<comment type="caution">
    <text evidence="2">The sequence shown here is derived from an EMBL/GenBank/DDBJ whole genome shotgun (WGS) entry which is preliminary data.</text>
</comment>
<dbReference type="PATRIC" id="fig|1423754.3.peg.1763"/>
<dbReference type="OrthoDB" id="2326568at2"/>
<protein>
    <submittedName>
        <fullName evidence="2">Uncharacterized protein</fullName>
    </submittedName>
</protein>
<dbReference type="Proteomes" id="UP000051223">
    <property type="component" value="Unassembled WGS sequence"/>
</dbReference>
<dbReference type="RefSeq" id="WP_025081157.1">
    <property type="nucleotide sequence ID" value="NZ_AZGI01000061.1"/>
</dbReference>
<organism evidence="2 3">
    <name type="scientific">Lactobacillus hamsteri DSM 5661 = JCM 6256</name>
    <dbReference type="NCBI Taxonomy" id="1423754"/>
    <lineage>
        <taxon>Bacteria</taxon>
        <taxon>Bacillati</taxon>
        <taxon>Bacillota</taxon>
        <taxon>Bacilli</taxon>
        <taxon>Lactobacillales</taxon>
        <taxon>Lactobacillaceae</taxon>
        <taxon>Lactobacillus</taxon>
    </lineage>
</organism>
<dbReference type="eggNOG" id="ENOG5030AEW">
    <property type="taxonomic scope" value="Bacteria"/>
</dbReference>
<evidence type="ECO:0000313" key="2">
    <source>
        <dbReference type="EMBL" id="KRM37803.1"/>
    </source>
</evidence>
<feature type="transmembrane region" description="Helical" evidence="1">
    <location>
        <begin position="12"/>
        <end position="32"/>
    </location>
</feature>
<sequence length="87" mass="9448">MKLTKMKILTIVYGLLTLSGLAMLFSGLIIQMNEASDFNTTSQALSANGSTLAMIFAGVIAALGFGMAFFTEWARVNNKHIKRVKFA</sequence>
<dbReference type="EMBL" id="AZGI01000061">
    <property type="protein sequence ID" value="KRM37803.1"/>
    <property type="molecule type" value="Genomic_DNA"/>
</dbReference>
<dbReference type="AlphaFoldDB" id="A0A0R1YD39"/>
<evidence type="ECO:0000256" key="1">
    <source>
        <dbReference type="SAM" id="Phobius"/>
    </source>
</evidence>
<accession>A0A0R1YD39</accession>
<reference evidence="2 3" key="1">
    <citation type="journal article" date="2015" name="Genome Announc.">
        <title>Expanding the biotechnology potential of lactobacilli through comparative genomics of 213 strains and associated genera.</title>
        <authorList>
            <person name="Sun Z."/>
            <person name="Harris H.M."/>
            <person name="McCann A."/>
            <person name="Guo C."/>
            <person name="Argimon S."/>
            <person name="Zhang W."/>
            <person name="Yang X."/>
            <person name="Jeffery I.B."/>
            <person name="Cooney J.C."/>
            <person name="Kagawa T.F."/>
            <person name="Liu W."/>
            <person name="Song Y."/>
            <person name="Salvetti E."/>
            <person name="Wrobel A."/>
            <person name="Rasinkangas P."/>
            <person name="Parkhill J."/>
            <person name="Rea M.C."/>
            <person name="O'Sullivan O."/>
            <person name="Ritari J."/>
            <person name="Douillard F.P."/>
            <person name="Paul Ross R."/>
            <person name="Yang R."/>
            <person name="Briner A.E."/>
            <person name="Felis G.E."/>
            <person name="de Vos W.M."/>
            <person name="Barrangou R."/>
            <person name="Klaenhammer T.R."/>
            <person name="Caufield P.W."/>
            <person name="Cui Y."/>
            <person name="Zhang H."/>
            <person name="O'Toole P.W."/>
        </authorList>
    </citation>
    <scope>NUCLEOTIDE SEQUENCE [LARGE SCALE GENOMIC DNA]</scope>
    <source>
        <strain evidence="2 3">DSM 5661</strain>
    </source>
</reference>
<proteinExistence type="predicted"/>